<keyword evidence="2" id="KW-1185">Reference proteome</keyword>
<accession>A0A518G242</accession>
<dbReference type="AlphaFoldDB" id="A0A518G242"/>
<dbReference type="Proteomes" id="UP000318017">
    <property type="component" value="Chromosome"/>
</dbReference>
<gene>
    <name evidence="1" type="ORF">Q31a_09160</name>
</gene>
<evidence type="ECO:0000313" key="1">
    <source>
        <dbReference type="EMBL" id="QDV22630.1"/>
    </source>
</evidence>
<reference evidence="1 2" key="1">
    <citation type="submission" date="2019-02" db="EMBL/GenBank/DDBJ databases">
        <title>Deep-cultivation of Planctomycetes and their phenomic and genomic characterization uncovers novel biology.</title>
        <authorList>
            <person name="Wiegand S."/>
            <person name="Jogler M."/>
            <person name="Boedeker C."/>
            <person name="Pinto D."/>
            <person name="Vollmers J."/>
            <person name="Rivas-Marin E."/>
            <person name="Kohn T."/>
            <person name="Peeters S.H."/>
            <person name="Heuer A."/>
            <person name="Rast P."/>
            <person name="Oberbeckmann S."/>
            <person name="Bunk B."/>
            <person name="Jeske O."/>
            <person name="Meyerdierks A."/>
            <person name="Storesund J.E."/>
            <person name="Kallscheuer N."/>
            <person name="Luecker S."/>
            <person name="Lage O.M."/>
            <person name="Pohl T."/>
            <person name="Merkel B.J."/>
            <person name="Hornburger P."/>
            <person name="Mueller R.-W."/>
            <person name="Bruemmer F."/>
            <person name="Labrenz M."/>
            <person name="Spormann A.M."/>
            <person name="Op den Camp H."/>
            <person name="Overmann J."/>
            <person name="Amann R."/>
            <person name="Jetten M.S.M."/>
            <person name="Mascher T."/>
            <person name="Medema M.H."/>
            <person name="Devos D.P."/>
            <person name="Kaster A.-K."/>
            <person name="Ovreas L."/>
            <person name="Rohde M."/>
            <person name="Galperin M.Y."/>
            <person name="Jogler C."/>
        </authorList>
    </citation>
    <scope>NUCLEOTIDE SEQUENCE [LARGE SCALE GENOMIC DNA]</scope>
    <source>
        <strain evidence="1 2">Q31a</strain>
    </source>
</reference>
<evidence type="ECO:0000313" key="2">
    <source>
        <dbReference type="Proteomes" id="UP000318017"/>
    </source>
</evidence>
<protein>
    <submittedName>
        <fullName evidence="1">Uncharacterized protein</fullName>
    </submittedName>
</protein>
<organism evidence="1 2">
    <name type="scientific">Aureliella helgolandensis</name>
    <dbReference type="NCBI Taxonomy" id="2527968"/>
    <lineage>
        <taxon>Bacteria</taxon>
        <taxon>Pseudomonadati</taxon>
        <taxon>Planctomycetota</taxon>
        <taxon>Planctomycetia</taxon>
        <taxon>Pirellulales</taxon>
        <taxon>Pirellulaceae</taxon>
        <taxon>Aureliella</taxon>
    </lineage>
</organism>
<sequence>MNNYAIGDGLLVTDLKSLEFETRFSRCFGEGGYATMVATATAIESNGLDSGSGSTLGDEFTDFGSSFTVAAVAHASIRILGGCTGEGSARFVVDQLAVKVLERTINAQAWSTSIAANFVPHSEFTAFTLVVDDFLKLHDAPVSIAIELKCLGTIFK</sequence>
<dbReference type="EMBL" id="CP036298">
    <property type="protein sequence ID" value="QDV22630.1"/>
    <property type="molecule type" value="Genomic_DNA"/>
</dbReference>
<dbReference type="KEGG" id="ahel:Q31a_09160"/>
<proteinExistence type="predicted"/>
<name>A0A518G242_9BACT</name>